<keyword evidence="8" id="KW-1185">Reference proteome</keyword>
<proteinExistence type="inferred from homology"/>
<dbReference type="SUPFAM" id="SSF53335">
    <property type="entry name" value="S-adenosyl-L-methionine-dependent methyltransferases"/>
    <property type="match status" value="1"/>
</dbReference>
<keyword evidence="4" id="KW-0949">S-adenosyl-L-methionine</keyword>
<keyword evidence="2 7" id="KW-0489">Methyltransferase</keyword>
<evidence type="ECO:0000256" key="3">
    <source>
        <dbReference type="ARBA" id="ARBA00022679"/>
    </source>
</evidence>
<evidence type="ECO:0000256" key="2">
    <source>
        <dbReference type="ARBA" id="ARBA00022603"/>
    </source>
</evidence>
<dbReference type="Proteomes" id="UP000271241">
    <property type="component" value="Unassembled WGS sequence"/>
</dbReference>
<accession>A0A4P9XWI3</accession>
<dbReference type="PANTHER" id="PTHR43836">
    <property type="entry name" value="CATECHOL O-METHYLTRANSFERASE 1-RELATED"/>
    <property type="match status" value="1"/>
</dbReference>
<dbReference type="FunFam" id="3.40.50.150:FF:000054">
    <property type="entry name" value="Catechol O-methyltransferase"/>
    <property type="match status" value="1"/>
</dbReference>
<evidence type="ECO:0000313" key="8">
    <source>
        <dbReference type="Proteomes" id="UP000271241"/>
    </source>
</evidence>
<dbReference type="GO" id="GO:0006584">
    <property type="term" value="P:catecholamine metabolic process"/>
    <property type="evidence" value="ECO:0007669"/>
    <property type="project" value="UniProtKB-KW"/>
</dbReference>
<reference evidence="8" key="1">
    <citation type="journal article" date="2018" name="Nat. Microbiol.">
        <title>Leveraging single-cell genomics to expand the fungal tree of life.</title>
        <authorList>
            <person name="Ahrendt S.R."/>
            <person name="Quandt C.A."/>
            <person name="Ciobanu D."/>
            <person name="Clum A."/>
            <person name="Salamov A."/>
            <person name="Andreopoulos B."/>
            <person name="Cheng J.F."/>
            <person name="Woyke T."/>
            <person name="Pelin A."/>
            <person name="Henrissat B."/>
            <person name="Reynolds N.K."/>
            <person name="Benny G.L."/>
            <person name="Smith M.E."/>
            <person name="James T.Y."/>
            <person name="Grigoriev I.V."/>
        </authorList>
    </citation>
    <scope>NUCLEOTIDE SEQUENCE [LARGE SCALE GENOMIC DNA]</scope>
    <source>
        <strain evidence="8">RSA 1356</strain>
    </source>
</reference>
<evidence type="ECO:0000256" key="5">
    <source>
        <dbReference type="ARBA" id="ARBA00022939"/>
    </source>
</evidence>
<comment type="similarity">
    <text evidence="6">Belongs to the class I-like SAM-binding methyltransferase superfamily. Cation-dependent O-methyltransferase family.</text>
</comment>
<sequence length="228" mass="25653">MSTTMQNNNHSSSDTIEERVLRFVHEHARQGDPSSVIEAMDRFGKGVEWVMFVGDEKGNLVDEALRQAKPKVALELGAYCGYSAVRFGSLARQLTPGAKYYSFEPNELRHRVSSEVVRFAGLVDTVEIINGTFDGAIDDFLATHGEITRVDFVFIDHLKSRYVPDLRLLEDKRLLAKGSVVVGDNIIMPGAPEYWSYVSENERYNSRLIMSHVEYSKQEDAVAISICN</sequence>
<dbReference type="STRING" id="78915.A0A4P9XWI3"/>
<dbReference type="EMBL" id="KZ992440">
    <property type="protein sequence ID" value="RKP10703.1"/>
    <property type="molecule type" value="Genomic_DNA"/>
</dbReference>
<dbReference type="GO" id="GO:0032259">
    <property type="term" value="P:methylation"/>
    <property type="evidence" value="ECO:0007669"/>
    <property type="project" value="UniProtKB-KW"/>
</dbReference>
<keyword evidence="3 7" id="KW-0808">Transferase</keyword>
<dbReference type="Gene3D" id="3.40.50.150">
    <property type="entry name" value="Vaccinia Virus protein VP39"/>
    <property type="match status" value="1"/>
</dbReference>
<dbReference type="InterPro" id="IPR002935">
    <property type="entry name" value="SAM_O-MeTrfase"/>
</dbReference>
<dbReference type="PANTHER" id="PTHR43836:SF2">
    <property type="entry name" value="CATECHOL O-METHYLTRANSFERASE 1-RELATED"/>
    <property type="match status" value="1"/>
</dbReference>
<dbReference type="PROSITE" id="PS51682">
    <property type="entry name" value="SAM_OMT_I"/>
    <property type="match status" value="1"/>
</dbReference>
<dbReference type="InterPro" id="IPR029063">
    <property type="entry name" value="SAM-dependent_MTases_sf"/>
</dbReference>
<dbReference type="AlphaFoldDB" id="A0A4P9XWI3"/>
<dbReference type="OrthoDB" id="186626at2759"/>
<name>A0A4P9XWI3_9FUNG</name>
<dbReference type="GO" id="GO:0016206">
    <property type="term" value="F:catechol O-methyltransferase activity"/>
    <property type="evidence" value="ECO:0007669"/>
    <property type="project" value="UniProtKB-EC"/>
</dbReference>
<evidence type="ECO:0000256" key="1">
    <source>
        <dbReference type="ARBA" id="ARBA00012880"/>
    </source>
</evidence>
<evidence type="ECO:0000256" key="4">
    <source>
        <dbReference type="ARBA" id="ARBA00022691"/>
    </source>
</evidence>
<protein>
    <recommendedName>
        <fullName evidence="1">catechol O-methyltransferase</fullName>
        <ecNumber evidence="1">2.1.1.6</ecNumber>
    </recommendedName>
</protein>
<dbReference type="Pfam" id="PF13578">
    <property type="entry name" value="Methyltransf_24"/>
    <property type="match status" value="1"/>
</dbReference>
<keyword evidence="5" id="KW-0128">Catecholamine metabolism</keyword>
<dbReference type="EC" id="2.1.1.6" evidence="1"/>
<evidence type="ECO:0000313" key="7">
    <source>
        <dbReference type="EMBL" id="RKP10703.1"/>
    </source>
</evidence>
<evidence type="ECO:0000256" key="6">
    <source>
        <dbReference type="ARBA" id="ARBA00023453"/>
    </source>
</evidence>
<gene>
    <name evidence="7" type="ORF">THASP1DRAFT_21614</name>
</gene>
<organism evidence="7 8">
    <name type="scientific">Thamnocephalis sphaerospora</name>
    <dbReference type="NCBI Taxonomy" id="78915"/>
    <lineage>
        <taxon>Eukaryota</taxon>
        <taxon>Fungi</taxon>
        <taxon>Fungi incertae sedis</taxon>
        <taxon>Zoopagomycota</taxon>
        <taxon>Zoopagomycotina</taxon>
        <taxon>Zoopagomycetes</taxon>
        <taxon>Zoopagales</taxon>
        <taxon>Sigmoideomycetaceae</taxon>
        <taxon>Thamnocephalis</taxon>
    </lineage>
</organism>